<dbReference type="Pfam" id="PF03050">
    <property type="entry name" value="DDE_Tnp_IS66"/>
    <property type="match status" value="1"/>
</dbReference>
<evidence type="ECO:0000313" key="2">
    <source>
        <dbReference type="EMBL" id="GAK73245.1"/>
    </source>
</evidence>
<sequence>MVAKFDDHIPLYRLSEMYDRLGIDISRSVMADWMGRASALLGPLILLIRAHIAAVDRIHTDDTPVDVLDPGRGKTKTGRVWVYVFDGRGYQDPRPGAIAYYYSPDRKGVHPAEHLSNFSGVMHADGYAGYNKLYGNQIIEAACMAHVRRKFHDVIKLKPSPIAQEALTRIGALYDIEDRIRGMLPDERRDLRQQHAKPILAELKEWIEDVQTTLPQKQKLAEAMRYALSRWAALSVYLDDGRIEIDTDVVEQPLSQPFCGLGGLSLQASTMAA</sequence>
<name>A0A081D2U9_9HYPH</name>
<feature type="domain" description="Transposase IS66 central" evidence="1">
    <location>
        <begin position="1"/>
        <end position="253"/>
    </location>
</feature>
<protein>
    <submittedName>
        <fullName evidence="2">Putative transposase</fullName>
    </submittedName>
</protein>
<evidence type="ECO:0000259" key="1">
    <source>
        <dbReference type="Pfam" id="PF03050"/>
    </source>
</evidence>
<comment type="caution">
    <text evidence="2">The sequence shown here is derived from an EMBL/GenBank/DDBJ whole genome shotgun (WGS) entry which is preliminary data.</text>
</comment>
<dbReference type="InterPro" id="IPR004291">
    <property type="entry name" value="Transposase_IS66_central"/>
</dbReference>
<reference evidence="2 3" key="1">
    <citation type="submission" date="2014-08" db="EMBL/GenBank/DDBJ databases">
        <title>Whole genome shotgun sequence of Rhizobium rubi NBRC 13261.</title>
        <authorList>
            <person name="Katano-Makiyama Y."/>
            <person name="Hosoyama A."/>
            <person name="Hashimoto M."/>
            <person name="Hosoyama Y."/>
            <person name="Noguchi M."/>
            <person name="Tsuchikane K."/>
            <person name="Uohara A."/>
            <person name="Ohji S."/>
            <person name="Ichikawa N."/>
            <person name="Kimura A."/>
            <person name="Yamazoe A."/>
            <person name="Fujita N."/>
        </authorList>
    </citation>
    <scope>NUCLEOTIDE SEQUENCE [LARGE SCALE GENOMIC DNA]</scope>
    <source>
        <strain evidence="2 3">NBRC 13261</strain>
    </source>
</reference>
<dbReference type="PANTHER" id="PTHR33678">
    <property type="entry name" value="BLL1576 PROTEIN"/>
    <property type="match status" value="1"/>
</dbReference>
<dbReference type="AlphaFoldDB" id="A0A081D2U9"/>
<evidence type="ECO:0000313" key="3">
    <source>
        <dbReference type="Proteomes" id="UP000028701"/>
    </source>
</evidence>
<dbReference type="eggNOG" id="COG2433">
    <property type="taxonomic scope" value="Bacteria"/>
</dbReference>
<dbReference type="EMBL" id="BBJU01000033">
    <property type="protein sequence ID" value="GAK73245.1"/>
    <property type="molecule type" value="Genomic_DNA"/>
</dbReference>
<dbReference type="NCBIfam" id="NF033517">
    <property type="entry name" value="transpos_IS66"/>
    <property type="match status" value="1"/>
</dbReference>
<proteinExistence type="predicted"/>
<accession>A0A081D2U9</accession>
<organism evidence="2 3">
    <name type="scientific">Agrobacterium rubi TR3 = NBRC 13261</name>
    <dbReference type="NCBI Taxonomy" id="1368415"/>
    <lineage>
        <taxon>Bacteria</taxon>
        <taxon>Pseudomonadati</taxon>
        <taxon>Pseudomonadota</taxon>
        <taxon>Alphaproteobacteria</taxon>
        <taxon>Hyphomicrobiales</taxon>
        <taxon>Rhizobiaceae</taxon>
        <taxon>Rhizobium/Agrobacterium group</taxon>
        <taxon>Agrobacterium</taxon>
    </lineage>
</organism>
<dbReference type="Proteomes" id="UP000028701">
    <property type="component" value="Unassembled WGS sequence"/>
</dbReference>
<dbReference type="InterPro" id="IPR052344">
    <property type="entry name" value="Transposase-related"/>
</dbReference>
<dbReference type="PANTHER" id="PTHR33678:SF1">
    <property type="entry name" value="BLL1576 PROTEIN"/>
    <property type="match status" value="1"/>
</dbReference>
<gene>
    <name evidence="2" type="ORF">RRU01S_33_00500</name>
</gene>